<evidence type="ECO:0000313" key="2">
    <source>
        <dbReference type="Proteomes" id="UP000007148"/>
    </source>
</evidence>
<dbReference type="HOGENOM" id="CLU_1960426_0_0_1"/>
<dbReference type="InParanoid" id="G4TZR3"/>
<keyword evidence="2" id="KW-1185">Reference proteome</keyword>
<evidence type="ECO:0000313" key="1">
    <source>
        <dbReference type="EMBL" id="CCA76806.1"/>
    </source>
</evidence>
<accession>G4TZR3</accession>
<dbReference type="Proteomes" id="UP000007148">
    <property type="component" value="Unassembled WGS sequence"/>
</dbReference>
<reference evidence="1 2" key="1">
    <citation type="journal article" date="2011" name="PLoS Pathog.">
        <title>Endophytic Life Strategies Decoded by Genome and Transcriptome Analyses of the Mutualistic Root Symbiont Piriformospora indica.</title>
        <authorList>
            <person name="Zuccaro A."/>
            <person name="Lahrmann U."/>
            <person name="Guldener U."/>
            <person name="Langen G."/>
            <person name="Pfiffi S."/>
            <person name="Biedenkopf D."/>
            <person name="Wong P."/>
            <person name="Samans B."/>
            <person name="Grimm C."/>
            <person name="Basiewicz M."/>
            <person name="Murat C."/>
            <person name="Martin F."/>
            <person name="Kogel K.H."/>
        </authorList>
    </citation>
    <scope>NUCLEOTIDE SEQUENCE [LARGE SCALE GENOMIC DNA]</scope>
    <source>
        <strain evidence="1 2">DSM 11827</strain>
    </source>
</reference>
<organism evidence="1 2">
    <name type="scientific">Serendipita indica (strain DSM 11827)</name>
    <name type="common">Root endophyte fungus</name>
    <name type="synonym">Piriformospora indica</name>
    <dbReference type="NCBI Taxonomy" id="1109443"/>
    <lineage>
        <taxon>Eukaryota</taxon>
        <taxon>Fungi</taxon>
        <taxon>Dikarya</taxon>
        <taxon>Basidiomycota</taxon>
        <taxon>Agaricomycotina</taxon>
        <taxon>Agaricomycetes</taxon>
        <taxon>Sebacinales</taxon>
        <taxon>Serendipitaceae</taxon>
        <taxon>Serendipita</taxon>
    </lineage>
</organism>
<dbReference type="AlphaFoldDB" id="G4TZR3"/>
<proteinExistence type="predicted"/>
<protein>
    <submittedName>
        <fullName evidence="1">Uncharacterized protein</fullName>
    </submittedName>
</protein>
<comment type="caution">
    <text evidence="1">The sequence shown here is derived from an EMBL/GenBank/DDBJ whole genome shotgun (WGS) entry which is preliminary data.</text>
</comment>
<name>G4TZR3_SERID</name>
<sequence>MLTYKPRVREEWSIQVYDTHVTEIPPQKMINLLFAGVEHQYKSGPEQTKFIERLDAISQCTWEDLRKDSGDLITFKGSEKERGKPQRPSNHHTMRTRLCCYPQKCNSFYTDPIQHAHIAGSLQFACEI</sequence>
<dbReference type="EMBL" id="CAFZ01001018">
    <property type="protein sequence ID" value="CCA76806.1"/>
    <property type="molecule type" value="Genomic_DNA"/>
</dbReference>
<gene>
    <name evidence="1" type="ORF">PIIN_10792</name>
</gene>